<name>A0A4E9FDJ2_BRUMA</name>
<feature type="transmembrane region" description="Helical" evidence="6">
    <location>
        <begin position="57"/>
        <end position="81"/>
    </location>
</feature>
<evidence type="ECO:0000256" key="4">
    <source>
        <dbReference type="ARBA" id="ARBA00022989"/>
    </source>
</evidence>
<evidence type="ECO:0000256" key="3">
    <source>
        <dbReference type="ARBA" id="ARBA00022692"/>
    </source>
</evidence>
<feature type="transmembrane region" description="Helical" evidence="6">
    <location>
        <begin position="12"/>
        <end position="30"/>
    </location>
</feature>
<keyword evidence="5 6" id="KW-0472">Membrane</keyword>
<dbReference type="CDD" id="cd03384">
    <property type="entry name" value="PAP2_wunen"/>
    <property type="match status" value="1"/>
</dbReference>
<evidence type="ECO:0000256" key="5">
    <source>
        <dbReference type="ARBA" id="ARBA00023136"/>
    </source>
</evidence>
<keyword evidence="3 6" id="KW-0812">Transmembrane</keyword>
<accession>A0A4E9FDJ2</accession>
<dbReference type="EMBL" id="CAAKNF010000193">
    <property type="protein sequence ID" value="VIO94961.1"/>
    <property type="molecule type" value="Genomic_DNA"/>
</dbReference>
<comment type="similarity">
    <text evidence="2">Belongs to the PA-phosphatase related phosphoesterase family.</text>
</comment>
<evidence type="ECO:0000313" key="10">
    <source>
        <dbReference type="WBParaSite" id="Bm4298a.1"/>
    </source>
</evidence>
<reference evidence="8" key="2">
    <citation type="submission" date="2019-04" db="EMBL/GenBank/DDBJ databases">
        <authorList>
            <person name="Howe K."/>
            <person name="Paulini M."/>
            <person name="Williams G."/>
        </authorList>
    </citation>
    <scope>NUCLEOTIDE SEQUENCE [LARGE SCALE GENOMIC DNA]</scope>
    <source>
        <strain evidence="8">FR3</strain>
    </source>
</reference>
<dbReference type="SMART" id="SM00014">
    <property type="entry name" value="acidPPc"/>
    <property type="match status" value="1"/>
</dbReference>
<evidence type="ECO:0000256" key="6">
    <source>
        <dbReference type="SAM" id="Phobius"/>
    </source>
</evidence>
<dbReference type="InterPro" id="IPR036938">
    <property type="entry name" value="PAP2/HPO_sf"/>
</dbReference>
<evidence type="ECO:0000259" key="7">
    <source>
        <dbReference type="SMART" id="SM00014"/>
    </source>
</evidence>
<dbReference type="SUPFAM" id="SSF48317">
    <property type="entry name" value="Acid phosphatase/Vanadium-dependent haloperoxidase"/>
    <property type="match status" value="1"/>
</dbReference>
<feature type="domain" description="Phosphatidic acid phosphatase type 2/haloperoxidase" evidence="7">
    <location>
        <begin position="110"/>
        <end position="255"/>
    </location>
</feature>
<reference evidence="9" key="1">
    <citation type="journal article" date="2007" name="Science">
        <title>Draft genome of the filarial nematode parasite Brugia malayi.</title>
        <authorList>
            <person name="Ghedin E."/>
            <person name="Wang S."/>
            <person name="Spiro D."/>
            <person name="Caler E."/>
            <person name="Zhao Q."/>
            <person name="Crabtree J."/>
            <person name="Allen J.E."/>
            <person name="Delcher A.L."/>
            <person name="Guiliano D.B."/>
            <person name="Miranda-Saavedra D."/>
            <person name="Angiuoli S.V."/>
            <person name="Creasy T."/>
            <person name="Amedeo P."/>
            <person name="Haas B."/>
            <person name="El-Sayed N.M."/>
            <person name="Wortman J.R."/>
            <person name="Feldblyum T."/>
            <person name="Tallon L."/>
            <person name="Schatz M."/>
            <person name="Shumway M."/>
            <person name="Koo H."/>
            <person name="Salzberg S.L."/>
            <person name="Schobel S."/>
            <person name="Pertea M."/>
            <person name="Pop M."/>
            <person name="White O."/>
            <person name="Barton G.J."/>
            <person name="Carlow C.K."/>
            <person name="Crawford M.J."/>
            <person name="Daub J."/>
            <person name="Dimmic M.W."/>
            <person name="Estes C.F."/>
            <person name="Foster J.M."/>
            <person name="Ganatra M."/>
            <person name="Gregory W.F."/>
            <person name="Johnson N.M."/>
            <person name="Jin J."/>
            <person name="Komuniecki R."/>
            <person name="Korf I."/>
            <person name="Kumar S."/>
            <person name="Laney S."/>
            <person name="Li B.W."/>
            <person name="Li W."/>
            <person name="Lindblom T.H."/>
            <person name="Lustigman S."/>
            <person name="Ma D."/>
            <person name="Maina C.V."/>
            <person name="Martin D.M."/>
            <person name="McCarter J.P."/>
            <person name="McReynolds L."/>
            <person name="Mitreva M."/>
            <person name="Nutman T.B."/>
            <person name="Parkinson J."/>
            <person name="Peregrin-Alvarez J.M."/>
            <person name="Poole C."/>
            <person name="Ren Q."/>
            <person name="Saunders L."/>
            <person name="Sluder A.E."/>
            <person name="Smith K."/>
            <person name="Stanke M."/>
            <person name="Unnasch T.R."/>
            <person name="Ware J."/>
            <person name="Wei A.D."/>
            <person name="Weil G."/>
            <person name="Williams D.J."/>
            <person name="Zhang Y."/>
            <person name="Williams S.A."/>
            <person name="Fraser-Liggett C."/>
            <person name="Slatko B."/>
            <person name="Blaxter M.L."/>
            <person name="Scott A.L."/>
        </authorList>
    </citation>
    <scope>NUCLEOTIDE SEQUENCE</scope>
    <source>
        <strain evidence="9">FR3</strain>
    </source>
</reference>
<dbReference type="PANTHER" id="PTHR10165">
    <property type="entry name" value="LIPID PHOSPHATE PHOSPHATASE"/>
    <property type="match status" value="1"/>
</dbReference>
<evidence type="ECO:0000256" key="1">
    <source>
        <dbReference type="ARBA" id="ARBA00004141"/>
    </source>
</evidence>
<dbReference type="WBParaSite" id="Bm4298a.1">
    <property type="protein sequence ID" value="Bm4298a.1"/>
    <property type="gene ID" value="WBGene00224559"/>
</dbReference>
<dbReference type="AlphaFoldDB" id="A0A4E9FDJ2"/>
<feature type="transmembrane region" description="Helical" evidence="6">
    <location>
        <begin position="102"/>
        <end position="123"/>
    </location>
</feature>
<dbReference type="InterPro" id="IPR043216">
    <property type="entry name" value="PAP-like"/>
</dbReference>
<sequence length="400" mass="45532">MVELRVSRITADFAVLALCAIPLLIFHKWVEPYKRGFYCDDESIRYPYRPSTVSRQMLIVIGLVVPAILIILTETFRVLIWERKCKNEFQHYRCKRYVIPRLVVRLYVFFGYFLIGVIFNQLMVDIAKYTIGRHRPHFIAVCKPKGFETCPINSHEYITDFECTGTDKYLIHESMLSFYSGHSAFSFYAAWYTALYLQARLYRPLFSRLLLPVIQFALFGGAAFVAYTRVSNYKHHWSDVLVGSLFGSAIGIVVALFVAEVFSRREIPSCDVHYCKREFGLASELERVAPLSDVETGMSNVVRSDGSGSGTQFITSHNITLTGMMASNINEVRNNQMGQLPRQTSRNQRFPTSISLQSISMTGSYYSAFTNLDSLISTTNSASCDNYSALSHPSVSFEMI</sequence>
<dbReference type="GO" id="GO:0007165">
    <property type="term" value="P:signal transduction"/>
    <property type="evidence" value="ECO:0007669"/>
    <property type="project" value="TreeGrafter"/>
</dbReference>
<accession>A0A7I4KHZ8</accession>
<dbReference type="GO" id="GO:0008195">
    <property type="term" value="F:phosphatidate phosphatase activity"/>
    <property type="evidence" value="ECO:0007669"/>
    <property type="project" value="TreeGrafter"/>
</dbReference>
<feature type="transmembrane region" description="Helical" evidence="6">
    <location>
        <begin position="176"/>
        <end position="197"/>
    </location>
</feature>
<dbReference type="GO" id="GO:0006644">
    <property type="term" value="P:phospholipid metabolic process"/>
    <property type="evidence" value="ECO:0007669"/>
    <property type="project" value="InterPro"/>
</dbReference>
<protein>
    <submittedName>
        <fullName evidence="10">AcidPPc domain-containing protein</fullName>
    </submittedName>
</protein>
<evidence type="ECO:0000313" key="8">
    <source>
        <dbReference type="EMBL" id="VIO94961.1"/>
    </source>
</evidence>
<dbReference type="RefSeq" id="XP_042935337.1">
    <property type="nucleotide sequence ID" value="XM_043079403.1"/>
</dbReference>
<dbReference type="GeneID" id="66059792"/>
<gene>
    <name evidence="8 10" type="primary">Bma-plpp-1.1</name>
    <name evidence="8" type="ORF">BM_BM4298</name>
</gene>
<dbReference type="OrthoDB" id="8907274at2759"/>
<evidence type="ECO:0000313" key="9">
    <source>
        <dbReference type="Proteomes" id="UP000006672"/>
    </source>
</evidence>
<organism evidence="8">
    <name type="scientific">Brugia malayi</name>
    <name type="common">Filarial nematode worm</name>
    <dbReference type="NCBI Taxonomy" id="6279"/>
    <lineage>
        <taxon>Eukaryota</taxon>
        <taxon>Metazoa</taxon>
        <taxon>Ecdysozoa</taxon>
        <taxon>Nematoda</taxon>
        <taxon>Chromadorea</taxon>
        <taxon>Rhabditida</taxon>
        <taxon>Spirurina</taxon>
        <taxon>Spiruromorpha</taxon>
        <taxon>Filarioidea</taxon>
        <taxon>Onchocercidae</taxon>
        <taxon>Brugia</taxon>
    </lineage>
</organism>
<keyword evidence="9" id="KW-1185">Reference proteome</keyword>
<dbReference type="Proteomes" id="UP000006672">
    <property type="component" value="Unassembled WGS sequence"/>
</dbReference>
<feature type="transmembrane region" description="Helical" evidence="6">
    <location>
        <begin position="240"/>
        <end position="259"/>
    </location>
</feature>
<dbReference type="PANTHER" id="PTHR10165:SF201">
    <property type="entry name" value="PHOSPHATIDIC ACID PHOSPHATASE TYPE 2_HALOPEROXIDASE DOMAIN-CONTAINING PROTEIN"/>
    <property type="match status" value="1"/>
</dbReference>
<feature type="transmembrane region" description="Helical" evidence="6">
    <location>
        <begin position="209"/>
        <end position="228"/>
    </location>
</feature>
<comment type="subcellular location">
    <subcellularLocation>
        <location evidence="1">Membrane</location>
        <topology evidence="1">Multi-pass membrane protein</topology>
    </subcellularLocation>
</comment>
<dbReference type="FunFam" id="1.20.144.10:FF:000031">
    <property type="entry name" value="PhosphoLipid PhosPhatase homolog"/>
    <property type="match status" value="1"/>
</dbReference>
<dbReference type="CTD" id="66059792"/>
<dbReference type="InterPro" id="IPR000326">
    <property type="entry name" value="PAP2/HPO"/>
</dbReference>
<dbReference type="Gene3D" id="1.20.144.10">
    <property type="entry name" value="Phosphatidic acid phosphatase type 2/haloperoxidase"/>
    <property type="match status" value="1"/>
</dbReference>
<keyword evidence="4 6" id="KW-1133">Transmembrane helix</keyword>
<dbReference type="GO" id="GO:0005886">
    <property type="term" value="C:plasma membrane"/>
    <property type="evidence" value="ECO:0007669"/>
    <property type="project" value="TreeGrafter"/>
</dbReference>
<evidence type="ECO:0000256" key="2">
    <source>
        <dbReference type="ARBA" id="ARBA00008816"/>
    </source>
</evidence>
<proteinExistence type="inferred from homology"/>
<dbReference type="KEGG" id="bmy:BM_BM4298"/>
<dbReference type="Pfam" id="PF01569">
    <property type="entry name" value="PAP2"/>
    <property type="match status" value="1"/>
</dbReference>
<reference evidence="10" key="3">
    <citation type="submission" date="2020-12" db="UniProtKB">
        <authorList>
            <consortium name="WormBaseParasite"/>
        </authorList>
    </citation>
    <scope>IDENTIFICATION</scope>
</reference>
<dbReference type="GO" id="GO:0046839">
    <property type="term" value="P:phospholipid dephosphorylation"/>
    <property type="evidence" value="ECO:0007669"/>
    <property type="project" value="TreeGrafter"/>
</dbReference>